<dbReference type="GO" id="GO:0008061">
    <property type="term" value="F:chitin binding"/>
    <property type="evidence" value="ECO:0007669"/>
    <property type="project" value="InterPro"/>
</dbReference>
<dbReference type="EMBL" id="CAFBPZ010000014">
    <property type="protein sequence ID" value="CAB5035885.1"/>
    <property type="molecule type" value="Genomic_DNA"/>
</dbReference>
<dbReference type="InterPro" id="IPR001223">
    <property type="entry name" value="Glyco_hydro18_cat"/>
</dbReference>
<accession>A0A6J7S3K8</accession>
<dbReference type="PANTHER" id="PTHR46066:SF2">
    <property type="entry name" value="CHITINASE DOMAIN-CONTAINING PROTEIN 1"/>
    <property type="match status" value="1"/>
</dbReference>
<gene>
    <name evidence="2" type="ORF">UFOPK4237_00379</name>
</gene>
<protein>
    <submittedName>
        <fullName evidence="2">Unannotated protein</fullName>
    </submittedName>
</protein>
<evidence type="ECO:0000313" key="2">
    <source>
        <dbReference type="EMBL" id="CAB5035885.1"/>
    </source>
</evidence>
<evidence type="ECO:0000259" key="1">
    <source>
        <dbReference type="PROSITE" id="PS51910"/>
    </source>
</evidence>
<sequence>MRKVFTKTRVALVALAIMSTALVMPAAHAEGGPKIISGWMPYWMTSPAKPAGITNAVANADVLKDVSPFWFSAVSGGAAGVTVKFNPNFGGAEANSAWSVAQLRAAGLAILPSIADGSGKAKMATILADPARRTVHISDIVNLVTSRGYDGIDLDYEQFAFADGRASWTATQPNWTAFVNELAAALHAQGKLLSVTIPSPCDTANKCGGTNGYWVYNLPGIAAAADRIRVMTYDFHYNSPGAIAPIGWVTTSMQYAATQAPANKLVVGIPAYGRSWTKKTGNSFQLSGVCPSSGSSGSAKTAYNSLTAMASATAGEIPALIAQVGKTPADIQWDAVSAENWIEYDKPVSWTDANGATQTCVAKRVMWWVGPQAALVRTQLVGQLGLNAAGFWTIGGDDPAMWPLLRTYATQLAPAATAVAVTAASRVIFNTSAPITASVTSQGAPVTGADAMLQFQAGGKGAWIQNATAPLAADGSVAFAPTFTVPGKWRVFVPAGAARGEQASDPVSVEFASLVKANAKKKSVKAKSKIAVRVVALPAQVGQKIVVQVQRGASWLRVAKGVTNQSGVALLPFIGPMTKGSYVYRATADSMGTFSFGVSEPFSVQVK</sequence>
<dbReference type="InterPro" id="IPR017853">
    <property type="entry name" value="GH"/>
</dbReference>
<dbReference type="PROSITE" id="PS51910">
    <property type="entry name" value="GH18_2"/>
    <property type="match status" value="1"/>
</dbReference>
<name>A0A6J7S3K8_9ZZZZ</name>
<proteinExistence type="predicted"/>
<dbReference type="InterPro" id="IPR011583">
    <property type="entry name" value="Chitinase_II/V-like_cat"/>
</dbReference>
<dbReference type="AlphaFoldDB" id="A0A6J7S3K8"/>
<dbReference type="GO" id="GO:0005975">
    <property type="term" value="P:carbohydrate metabolic process"/>
    <property type="evidence" value="ECO:0007669"/>
    <property type="project" value="InterPro"/>
</dbReference>
<dbReference type="Gene3D" id="3.20.20.80">
    <property type="entry name" value="Glycosidases"/>
    <property type="match status" value="1"/>
</dbReference>
<dbReference type="SUPFAM" id="SSF51445">
    <property type="entry name" value="(Trans)glycosidases"/>
    <property type="match status" value="1"/>
</dbReference>
<organism evidence="2">
    <name type="scientific">freshwater metagenome</name>
    <dbReference type="NCBI Taxonomy" id="449393"/>
    <lineage>
        <taxon>unclassified sequences</taxon>
        <taxon>metagenomes</taxon>
        <taxon>ecological metagenomes</taxon>
    </lineage>
</organism>
<dbReference type="SMART" id="SM00636">
    <property type="entry name" value="Glyco_18"/>
    <property type="match status" value="1"/>
</dbReference>
<feature type="domain" description="GH18" evidence="1">
    <location>
        <begin position="34"/>
        <end position="415"/>
    </location>
</feature>
<dbReference type="PANTHER" id="PTHR46066">
    <property type="entry name" value="CHITINASE DOMAIN-CONTAINING PROTEIN 1 FAMILY MEMBER"/>
    <property type="match status" value="1"/>
</dbReference>
<dbReference type="Pfam" id="PF00704">
    <property type="entry name" value="Glyco_hydro_18"/>
    <property type="match status" value="1"/>
</dbReference>
<reference evidence="2" key="1">
    <citation type="submission" date="2020-05" db="EMBL/GenBank/DDBJ databases">
        <authorList>
            <person name="Chiriac C."/>
            <person name="Salcher M."/>
            <person name="Ghai R."/>
            <person name="Kavagutti S V."/>
        </authorList>
    </citation>
    <scope>NUCLEOTIDE SEQUENCE</scope>
</reference>